<keyword evidence="6 11" id="KW-0798">TonB box</keyword>
<evidence type="ECO:0000256" key="2">
    <source>
        <dbReference type="ARBA" id="ARBA00022448"/>
    </source>
</evidence>
<comment type="similarity">
    <text evidence="10 11">Belongs to the TonB-dependent receptor family.</text>
</comment>
<evidence type="ECO:0000256" key="7">
    <source>
        <dbReference type="ARBA" id="ARBA00023136"/>
    </source>
</evidence>
<keyword evidence="15" id="KW-1185">Reference proteome</keyword>
<evidence type="ECO:0000313" key="15">
    <source>
        <dbReference type="Proteomes" id="UP001594351"/>
    </source>
</evidence>
<reference evidence="14 15" key="1">
    <citation type="submission" date="2024-09" db="EMBL/GenBank/DDBJ databases">
        <title>Laminarin stimulates single cell rates of sulfate reduction while oxygen inhibits transcriptomic activity in coastal marine sediment.</title>
        <authorList>
            <person name="Lindsay M."/>
            <person name="Orcutt B."/>
            <person name="Emerson D."/>
            <person name="Stepanauskas R."/>
            <person name="D'Angelo T."/>
        </authorList>
    </citation>
    <scope>NUCLEOTIDE SEQUENCE [LARGE SCALE GENOMIC DNA]</scope>
    <source>
        <strain evidence="14">SAG AM-311-K15</strain>
    </source>
</reference>
<dbReference type="CDD" id="cd01347">
    <property type="entry name" value="ligand_gated_channel"/>
    <property type="match status" value="1"/>
</dbReference>
<evidence type="ECO:0000256" key="6">
    <source>
        <dbReference type="ARBA" id="ARBA00023077"/>
    </source>
</evidence>
<dbReference type="Pfam" id="PF00593">
    <property type="entry name" value="TonB_dep_Rec_b-barrel"/>
    <property type="match status" value="1"/>
</dbReference>
<evidence type="ECO:0000256" key="11">
    <source>
        <dbReference type="RuleBase" id="RU003357"/>
    </source>
</evidence>
<evidence type="ECO:0000259" key="12">
    <source>
        <dbReference type="Pfam" id="PF00593"/>
    </source>
</evidence>
<keyword evidence="5" id="KW-0732">Signal</keyword>
<keyword evidence="4 10" id="KW-0812">Transmembrane</keyword>
<feature type="domain" description="TonB-dependent receptor plug" evidence="13">
    <location>
        <begin position="55"/>
        <end position="160"/>
    </location>
</feature>
<comment type="subcellular location">
    <subcellularLocation>
        <location evidence="1 10">Cell outer membrane</location>
        <topology evidence="1 10">Multi-pass membrane protein</topology>
    </subcellularLocation>
</comment>
<dbReference type="InterPro" id="IPR012910">
    <property type="entry name" value="Plug_dom"/>
</dbReference>
<dbReference type="Gene3D" id="2.170.130.10">
    <property type="entry name" value="TonB-dependent receptor, plug domain"/>
    <property type="match status" value="1"/>
</dbReference>
<evidence type="ECO:0000256" key="9">
    <source>
        <dbReference type="ARBA" id="ARBA00023237"/>
    </source>
</evidence>
<keyword evidence="7 10" id="KW-0472">Membrane</keyword>
<dbReference type="Proteomes" id="UP001594351">
    <property type="component" value="Unassembled WGS sequence"/>
</dbReference>
<dbReference type="PROSITE" id="PS52016">
    <property type="entry name" value="TONB_DEPENDENT_REC_3"/>
    <property type="match status" value="1"/>
</dbReference>
<comment type="caution">
    <text evidence="14">The sequence shown here is derived from an EMBL/GenBank/DDBJ whole genome shotgun (WGS) entry which is preliminary data.</text>
</comment>
<keyword evidence="3 10" id="KW-1134">Transmembrane beta strand</keyword>
<dbReference type="PANTHER" id="PTHR30069">
    <property type="entry name" value="TONB-DEPENDENT OUTER MEMBRANE RECEPTOR"/>
    <property type="match status" value="1"/>
</dbReference>
<dbReference type="PANTHER" id="PTHR30069:SF29">
    <property type="entry name" value="HEMOGLOBIN AND HEMOGLOBIN-HAPTOGLOBIN-BINDING PROTEIN 1-RELATED"/>
    <property type="match status" value="1"/>
</dbReference>
<keyword evidence="8 14" id="KW-0675">Receptor</keyword>
<dbReference type="InterPro" id="IPR000531">
    <property type="entry name" value="Beta-barrel_TonB"/>
</dbReference>
<dbReference type="SUPFAM" id="SSF56935">
    <property type="entry name" value="Porins"/>
    <property type="match status" value="1"/>
</dbReference>
<dbReference type="Pfam" id="PF07715">
    <property type="entry name" value="Plug"/>
    <property type="match status" value="1"/>
</dbReference>
<dbReference type="InterPro" id="IPR037066">
    <property type="entry name" value="Plug_dom_sf"/>
</dbReference>
<sequence>MKIFPRMVCLVFFVTVLVGSVVPAQEVEQIEDELMLFEELPVVISASLIPQEIHQAPANVRIITAEQIKQRGYFTLEEALSDLPGFQFRNILGFNSYVFQRGLPNQNDKILLMIDGLTINELNSGGFYGGGQYNLSHVEKIEVVYGPASALYGTNAISGIINIITRKPEDFRDSGHISLLAGNFNTRSADFSYGSYNQKNEVGFCVSGMFKSSEKADLRAEKGDYNWTNAMENFEDDGAFDAQVKFKNFRCGLVFQDKQASRTTNYTMPDYLDRGTNWHITFFTGYANYTYHKDPDWSLFSQLYYKNATVVDDTIGFIKTGQSGYQRGYYRPNEQVGIENRLTLKTGQKFTFISGIVVEWENLAEGFATTDSASPYDTPPAPSRPKMLHNDLKSFFLQTQYRFRPDFELTAGFRYDQSSVYDEVITPRASLVYNRKTFTAKLMYSEAFRAPKPWNYLPSNGIFNPDLEPEDIRSAEFAVEYKFGKGIESSIALYRNLMQGTITKITDPDTGKNICINLGELSTDGFEFSVQVTRGKLTSYGNYTYTSSIDENDEPIAEISYHTANLGIYYNFTPHITVDLRGNYLGKRKNPQLIAATGDDEIDDAFVVNSTISLLKSDGFDFDLILKNLGDVTYHHSSNLVPERYRQPQRTIMFRIACKL</sequence>
<evidence type="ECO:0000313" key="14">
    <source>
        <dbReference type="EMBL" id="MFC1853144.1"/>
    </source>
</evidence>
<dbReference type="InterPro" id="IPR036942">
    <property type="entry name" value="Beta-barrel_TonB_sf"/>
</dbReference>
<dbReference type="Gene3D" id="2.40.170.20">
    <property type="entry name" value="TonB-dependent receptor, beta-barrel domain"/>
    <property type="match status" value="1"/>
</dbReference>
<evidence type="ECO:0000256" key="8">
    <source>
        <dbReference type="ARBA" id="ARBA00023170"/>
    </source>
</evidence>
<evidence type="ECO:0000256" key="10">
    <source>
        <dbReference type="PROSITE-ProRule" id="PRU01360"/>
    </source>
</evidence>
<protein>
    <submittedName>
        <fullName evidence="14">TonB-dependent receptor plug domain-containing protein</fullName>
    </submittedName>
</protein>
<proteinExistence type="inferred from homology"/>
<evidence type="ECO:0000256" key="1">
    <source>
        <dbReference type="ARBA" id="ARBA00004571"/>
    </source>
</evidence>
<dbReference type="EMBL" id="JBHPBY010000432">
    <property type="protein sequence ID" value="MFC1853144.1"/>
    <property type="molecule type" value="Genomic_DNA"/>
</dbReference>
<evidence type="ECO:0000256" key="3">
    <source>
        <dbReference type="ARBA" id="ARBA00022452"/>
    </source>
</evidence>
<gene>
    <name evidence="14" type="ORF">ACFL27_23345</name>
</gene>
<keyword evidence="9 10" id="KW-0998">Cell outer membrane</keyword>
<dbReference type="InterPro" id="IPR039426">
    <property type="entry name" value="TonB-dep_rcpt-like"/>
</dbReference>
<keyword evidence="2 10" id="KW-0813">Transport</keyword>
<feature type="domain" description="TonB-dependent receptor-like beta-barrel" evidence="12">
    <location>
        <begin position="228"/>
        <end position="612"/>
    </location>
</feature>
<evidence type="ECO:0000259" key="13">
    <source>
        <dbReference type="Pfam" id="PF07715"/>
    </source>
</evidence>
<evidence type="ECO:0000256" key="4">
    <source>
        <dbReference type="ARBA" id="ARBA00022692"/>
    </source>
</evidence>
<name>A0ABV6Z3W8_UNCC1</name>
<evidence type="ECO:0000256" key="5">
    <source>
        <dbReference type="ARBA" id="ARBA00022729"/>
    </source>
</evidence>
<accession>A0ABV6Z3W8</accession>
<organism evidence="14 15">
    <name type="scientific">candidate division CSSED10-310 bacterium</name>
    <dbReference type="NCBI Taxonomy" id="2855610"/>
    <lineage>
        <taxon>Bacteria</taxon>
        <taxon>Bacteria division CSSED10-310</taxon>
    </lineage>
</organism>